<dbReference type="GO" id="GO:0008168">
    <property type="term" value="F:methyltransferase activity"/>
    <property type="evidence" value="ECO:0007669"/>
    <property type="project" value="UniProtKB-KW"/>
</dbReference>
<dbReference type="Gene3D" id="3.40.50.720">
    <property type="entry name" value="NAD(P)-binding Rossmann-like Domain"/>
    <property type="match status" value="1"/>
</dbReference>
<sequence>MYNTAEDARNCPRGDIRIVEDLKSGLVRNDTFDPSLVDYDSAYQNEQANSAPFRQHLDWAADLISDKIGLDDLVEVGCGKGTFLEILAGRGASITGFDPTYEGNSHRIQKRYFGPELGFSAKGLVLRHVLEHIPDPYAFLCQLRDANGGRGLIYIEVPCFDWICGKRSWFDIFYEHVNYFRLSDFRKIFGKAPAMGHCFGGQYLYVIGDLSSLREPEYDPQDPVMFPDGFIASLQDRASASTKSDVVWGGASKGVIYALLRERAGASVEAVIDINPSKQGRFLAGTGLRVSAPEEVLPNLPRSSRILVMNPNYCEEIRTMSNDAFTYVEVGND</sequence>
<protein>
    <submittedName>
        <fullName evidence="1">Methyltransferase domain-containing protein</fullName>
    </submittedName>
</protein>
<evidence type="ECO:0000313" key="2">
    <source>
        <dbReference type="Proteomes" id="UP000306575"/>
    </source>
</evidence>
<comment type="caution">
    <text evidence="1">The sequence shown here is derived from an EMBL/GenBank/DDBJ whole genome shotgun (WGS) entry which is preliminary data.</text>
</comment>
<dbReference type="OrthoDB" id="9815644at2"/>
<dbReference type="AlphaFoldDB" id="A0A4U7MSR6"/>
<name>A0A4U7MSR6_9RHOB</name>
<reference evidence="1 2" key="1">
    <citation type="submission" date="2019-04" db="EMBL/GenBank/DDBJ databases">
        <title>Genome sequence of Pelagicola litoralis CL-ES2.</title>
        <authorList>
            <person name="Cao J."/>
        </authorList>
    </citation>
    <scope>NUCLEOTIDE SEQUENCE [LARGE SCALE GENOMIC DNA]</scope>
    <source>
        <strain evidence="1 2">CL-ES2</strain>
    </source>
</reference>
<dbReference type="Proteomes" id="UP000306575">
    <property type="component" value="Unassembled WGS sequence"/>
</dbReference>
<dbReference type="InterPro" id="IPR029063">
    <property type="entry name" value="SAM-dependent_MTases_sf"/>
</dbReference>
<dbReference type="GO" id="GO:0032259">
    <property type="term" value="P:methylation"/>
    <property type="evidence" value="ECO:0007669"/>
    <property type="project" value="UniProtKB-KW"/>
</dbReference>
<keyword evidence="1" id="KW-0489">Methyltransferase</keyword>
<keyword evidence="1" id="KW-0808">Transferase</keyword>
<proteinExistence type="predicted"/>
<keyword evidence="2" id="KW-1185">Reference proteome</keyword>
<organism evidence="1 2">
    <name type="scientific">Shimia litoralis</name>
    <dbReference type="NCBI Taxonomy" id="420403"/>
    <lineage>
        <taxon>Bacteria</taxon>
        <taxon>Pseudomonadati</taxon>
        <taxon>Pseudomonadota</taxon>
        <taxon>Alphaproteobacteria</taxon>
        <taxon>Rhodobacterales</taxon>
        <taxon>Roseobacteraceae</taxon>
    </lineage>
</organism>
<dbReference type="Pfam" id="PF13489">
    <property type="entry name" value="Methyltransf_23"/>
    <property type="match status" value="1"/>
</dbReference>
<dbReference type="EMBL" id="SULI01000037">
    <property type="protein sequence ID" value="TKZ15786.1"/>
    <property type="molecule type" value="Genomic_DNA"/>
</dbReference>
<evidence type="ECO:0000313" key="1">
    <source>
        <dbReference type="EMBL" id="TKZ15786.1"/>
    </source>
</evidence>
<gene>
    <name evidence="1" type="ORF">FAP39_16810</name>
</gene>
<accession>A0A4U7MSR6</accession>
<dbReference type="SUPFAM" id="SSF53335">
    <property type="entry name" value="S-adenosyl-L-methionine-dependent methyltransferases"/>
    <property type="match status" value="1"/>
</dbReference>
<dbReference type="Gene3D" id="3.40.50.150">
    <property type="entry name" value="Vaccinia Virus protein VP39"/>
    <property type="match status" value="1"/>
</dbReference>